<feature type="domain" description="PPM-type phosphatase" evidence="2">
    <location>
        <begin position="86"/>
        <end position="235"/>
    </location>
</feature>
<dbReference type="Pfam" id="PF13672">
    <property type="entry name" value="PP2C_2"/>
    <property type="match status" value="1"/>
</dbReference>
<proteinExistence type="predicted"/>
<feature type="region of interest" description="Disordered" evidence="1">
    <location>
        <begin position="232"/>
        <end position="252"/>
    </location>
</feature>
<keyword evidence="4" id="KW-1185">Reference proteome</keyword>
<organism evidence="3 4">
    <name type="scientific">Streptomyces coryli</name>
    <dbReference type="NCBI Taxonomy" id="1128680"/>
    <lineage>
        <taxon>Bacteria</taxon>
        <taxon>Bacillati</taxon>
        <taxon>Actinomycetota</taxon>
        <taxon>Actinomycetes</taxon>
        <taxon>Kitasatosporales</taxon>
        <taxon>Streptomycetaceae</taxon>
        <taxon>Streptomyces</taxon>
    </lineage>
</organism>
<feature type="compositionally biased region" description="Basic and acidic residues" evidence="1">
    <location>
        <begin position="1"/>
        <end position="20"/>
    </location>
</feature>
<evidence type="ECO:0000313" key="4">
    <source>
        <dbReference type="Proteomes" id="UP000481583"/>
    </source>
</evidence>
<dbReference type="InterPro" id="IPR001932">
    <property type="entry name" value="PPM-type_phosphatase-like_dom"/>
</dbReference>
<name>A0A6G4UFA2_9ACTN</name>
<feature type="region of interest" description="Disordered" evidence="1">
    <location>
        <begin position="1"/>
        <end position="50"/>
    </location>
</feature>
<sequence length="252" mass="26514">APEPPRDTLRLRGWRARERASASAAASVPEVGDTPRDYVGDRPPTYDPEPTSLPLATASTLADLVPDTVLDGAHYGPMTIRTASIRGDSARYRGEPRRDALVTARFGAGDEALLLVAVATGARGTEQAHLAARDACLWIGGAVGRSHARLAEDIREGRRASLKSGLHRLTGRSYGLMRAKATDLGTADADYTAALRCLLLPADPACRTRVFFGTGPGGLFRLRDGAWQDLEPAANEPAPAAEPVSDLPGGGG</sequence>
<evidence type="ECO:0000256" key="1">
    <source>
        <dbReference type="SAM" id="MobiDB-lite"/>
    </source>
</evidence>
<gene>
    <name evidence="3" type="ORF">G5C51_42285</name>
</gene>
<evidence type="ECO:0000259" key="2">
    <source>
        <dbReference type="Pfam" id="PF13672"/>
    </source>
</evidence>
<feature type="non-terminal residue" evidence="3">
    <location>
        <position position="252"/>
    </location>
</feature>
<protein>
    <submittedName>
        <fullName evidence="3">Protein phosphatase 2C domain-containing protein</fullName>
    </submittedName>
</protein>
<reference evidence="3 4" key="1">
    <citation type="submission" date="2020-02" db="EMBL/GenBank/DDBJ databases">
        <title>Whole-genome analyses of novel actinobacteria.</title>
        <authorList>
            <person name="Sahin N."/>
        </authorList>
    </citation>
    <scope>NUCLEOTIDE SEQUENCE [LARGE SCALE GENOMIC DNA]</scope>
    <source>
        <strain evidence="3 4">A7024</strain>
    </source>
</reference>
<dbReference type="Proteomes" id="UP000481583">
    <property type="component" value="Unassembled WGS sequence"/>
</dbReference>
<dbReference type="RefSeq" id="WP_165246259.1">
    <property type="nucleotide sequence ID" value="NZ_JAAKZV010000579.1"/>
</dbReference>
<dbReference type="AlphaFoldDB" id="A0A6G4UFA2"/>
<feature type="non-terminal residue" evidence="3">
    <location>
        <position position="1"/>
    </location>
</feature>
<dbReference type="EMBL" id="JAAKZV010000579">
    <property type="protein sequence ID" value="NGN70492.1"/>
    <property type="molecule type" value="Genomic_DNA"/>
</dbReference>
<comment type="caution">
    <text evidence="3">The sequence shown here is derived from an EMBL/GenBank/DDBJ whole genome shotgun (WGS) entry which is preliminary data.</text>
</comment>
<evidence type="ECO:0000313" key="3">
    <source>
        <dbReference type="EMBL" id="NGN70492.1"/>
    </source>
</evidence>
<feature type="compositionally biased region" description="Low complexity" evidence="1">
    <location>
        <begin position="232"/>
        <end position="243"/>
    </location>
</feature>
<accession>A0A6G4UFA2</accession>